<comment type="caution">
    <text evidence="2">The sequence shown here is derived from an EMBL/GenBank/DDBJ whole genome shotgun (WGS) entry which is preliminary data.</text>
</comment>
<sequence>MIDGRFWIPRFFWNFSLWLWLLKVDTWRLVAFIGCNFGFVLFSVGIMDSGWLKFWQVRQVDVDLVDLVLISLELISLYSINCGREEDICHITMILGVFSYFAFVCENDRSKRYDWFWICRLCWHFSLWLWLLKVNAWNLLAVTGGNIGLAMEGHSKVFCLVGSGVLLLSILDWLGISGFCWLLCGTSVSWVVLVFFWLLFQGVQVMVSILVLVCFGGLGVSLSRSACVSGRWLRIGGLLDGAAGFL</sequence>
<proteinExistence type="predicted"/>
<keyword evidence="1" id="KW-0812">Transmembrane</keyword>
<feature type="transmembrane region" description="Helical" evidence="1">
    <location>
        <begin position="157"/>
        <end position="176"/>
    </location>
</feature>
<evidence type="ECO:0000313" key="2">
    <source>
        <dbReference type="EMBL" id="KAL0924874.1"/>
    </source>
</evidence>
<evidence type="ECO:0000313" key="3">
    <source>
        <dbReference type="Proteomes" id="UP001552299"/>
    </source>
</evidence>
<gene>
    <name evidence="2" type="ORF">M5K25_005732</name>
</gene>
<feature type="transmembrane region" description="Helical" evidence="1">
    <location>
        <begin position="188"/>
        <end position="215"/>
    </location>
</feature>
<feature type="transmembrane region" description="Helical" evidence="1">
    <location>
        <begin position="29"/>
        <end position="52"/>
    </location>
</feature>
<dbReference type="EMBL" id="JANQDX010000005">
    <property type="protein sequence ID" value="KAL0924874.1"/>
    <property type="molecule type" value="Genomic_DNA"/>
</dbReference>
<evidence type="ECO:0008006" key="4">
    <source>
        <dbReference type="Google" id="ProtNLM"/>
    </source>
</evidence>
<name>A0ABD0VIL4_DENTH</name>
<feature type="transmembrane region" description="Helical" evidence="1">
    <location>
        <begin position="6"/>
        <end position="22"/>
    </location>
</feature>
<dbReference type="AlphaFoldDB" id="A0ABD0VIL4"/>
<keyword evidence="1" id="KW-1133">Transmembrane helix</keyword>
<protein>
    <recommendedName>
        <fullName evidence="4">Transmembrane protein</fullName>
    </recommendedName>
</protein>
<dbReference type="Proteomes" id="UP001552299">
    <property type="component" value="Unassembled WGS sequence"/>
</dbReference>
<reference evidence="2 3" key="1">
    <citation type="journal article" date="2024" name="Plant Biotechnol. J.">
        <title>Dendrobium thyrsiflorum genome and its molecular insights into genes involved in important horticultural traits.</title>
        <authorList>
            <person name="Chen B."/>
            <person name="Wang J.Y."/>
            <person name="Zheng P.J."/>
            <person name="Li K.L."/>
            <person name="Liang Y.M."/>
            <person name="Chen X.F."/>
            <person name="Zhang C."/>
            <person name="Zhao X."/>
            <person name="He X."/>
            <person name="Zhang G.Q."/>
            <person name="Liu Z.J."/>
            <person name="Xu Q."/>
        </authorList>
    </citation>
    <scope>NUCLEOTIDE SEQUENCE [LARGE SCALE GENOMIC DNA]</scope>
    <source>
        <strain evidence="2">GZMU011</strain>
    </source>
</reference>
<keyword evidence="1" id="KW-0472">Membrane</keyword>
<organism evidence="2 3">
    <name type="scientific">Dendrobium thyrsiflorum</name>
    <name type="common">Pinecone-like raceme dendrobium</name>
    <name type="synonym">Orchid</name>
    <dbReference type="NCBI Taxonomy" id="117978"/>
    <lineage>
        <taxon>Eukaryota</taxon>
        <taxon>Viridiplantae</taxon>
        <taxon>Streptophyta</taxon>
        <taxon>Embryophyta</taxon>
        <taxon>Tracheophyta</taxon>
        <taxon>Spermatophyta</taxon>
        <taxon>Magnoliopsida</taxon>
        <taxon>Liliopsida</taxon>
        <taxon>Asparagales</taxon>
        <taxon>Orchidaceae</taxon>
        <taxon>Epidendroideae</taxon>
        <taxon>Malaxideae</taxon>
        <taxon>Dendrobiinae</taxon>
        <taxon>Dendrobium</taxon>
    </lineage>
</organism>
<evidence type="ECO:0000256" key="1">
    <source>
        <dbReference type="SAM" id="Phobius"/>
    </source>
</evidence>
<feature type="transmembrane region" description="Helical" evidence="1">
    <location>
        <begin position="87"/>
        <end position="103"/>
    </location>
</feature>
<feature type="transmembrane region" description="Helical" evidence="1">
    <location>
        <begin position="115"/>
        <end position="136"/>
    </location>
</feature>
<keyword evidence="3" id="KW-1185">Reference proteome</keyword>
<accession>A0ABD0VIL4</accession>